<organism evidence="13 14">
    <name type="scientific">Pararobbsia alpina</name>
    <dbReference type="NCBI Taxonomy" id="621374"/>
    <lineage>
        <taxon>Bacteria</taxon>
        <taxon>Pseudomonadati</taxon>
        <taxon>Pseudomonadota</taxon>
        <taxon>Betaproteobacteria</taxon>
        <taxon>Burkholderiales</taxon>
        <taxon>Burkholderiaceae</taxon>
        <taxon>Pararobbsia</taxon>
    </lineage>
</organism>
<evidence type="ECO:0000256" key="9">
    <source>
        <dbReference type="ARBA" id="ARBA00023014"/>
    </source>
</evidence>
<accession>A0A6S7C5B7</accession>
<dbReference type="InterPro" id="IPR037165">
    <property type="entry name" value="AldOxase/xan_DH_Mopterin-bd_sf"/>
</dbReference>
<evidence type="ECO:0000256" key="3">
    <source>
        <dbReference type="ARBA" id="ARBA00006849"/>
    </source>
</evidence>
<evidence type="ECO:0000256" key="4">
    <source>
        <dbReference type="ARBA" id="ARBA00022505"/>
    </source>
</evidence>
<dbReference type="GO" id="GO:0005506">
    <property type="term" value="F:iron ion binding"/>
    <property type="evidence" value="ECO:0007669"/>
    <property type="project" value="InterPro"/>
</dbReference>
<dbReference type="SMART" id="SM01008">
    <property type="entry name" value="Ald_Xan_dh_C"/>
    <property type="match status" value="1"/>
</dbReference>
<keyword evidence="14" id="KW-1185">Reference proteome</keyword>
<sequence>MNQQHEAFFTEPAVAGLVATPSIGASRPHESAQLHVAGEAAYTDDIIELQGTLHAALGLSKHAHAKILSIDLERVRRAPGVIAVLSAADIPGLNDCGPILHDDPVLADGLVQFLGQPVFAVIAETQDLARRAAQLAQHDDVIRYEPLEAVLTTREARAREQYVVPPMHLVRGEPDRRIAEAPYRLTGEFEVGGQEQFYLEGQIAYAVPKEGDSMHVWSSTQHPSEMQHVIAHVLDVPNHAVLVECRRMGGGFGGKESQSALFAAVAALAAHKLRRPVKLRADRDDDFMITGKRHDAWYRYEAGIDSQGRLLGARVEIALRAGFSADLSGAVATRALCHFDNAYYLSDVDILSLACKTNTQSNTAFRGFGGPQGALVMEVILDAIARKLGRDPLEVRQLNYYGTADRNVTPYGQTVEDNVIAPLTDELVATSEYRTRRAEIADYNRDSPVLKRGLALTPVKFGISFNVPHLNQAGALVHVYRDGSALVNHGGTEMGQGLNTKVAQVVAHTLGIDLLRVRVTATDTSKVANTSATAASTGSDLNGKAAEAAALTIRERLAAFAARTYGGEPRAVEFRDGMVHANGHEIAFRTLIEGAYLARVQLWSDGFYATPKVHWNAKTLTGSPFYYFAYGAALSEVIVDTLTGEWKLLRADVLYDAGRSINPAIDIGQVEGAFIQGMGWLTTEELWWNKDGRLMTHAPSTYKIPAISDCPDAFHVKLFDNENVEPSVFRSKAVGEPPLLLPFSVFLAIRDAVAATSSDPTCVPPLRAPATPEAILDAIDAVADGISAVEIQANALAAPAESEGAIMATLDTAGR</sequence>
<dbReference type="AlphaFoldDB" id="A0A6S7C5B7"/>
<dbReference type="PANTHER" id="PTHR11908">
    <property type="entry name" value="XANTHINE DEHYDROGENASE"/>
    <property type="match status" value="1"/>
</dbReference>
<evidence type="ECO:0000256" key="7">
    <source>
        <dbReference type="ARBA" id="ARBA00023002"/>
    </source>
</evidence>
<dbReference type="InterPro" id="IPR046867">
    <property type="entry name" value="AldOxase/xan_DH_MoCoBD2"/>
</dbReference>
<reference evidence="13 14" key="1">
    <citation type="submission" date="2020-04" db="EMBL/GenBank/DDBJ databases">
        <authorList>
            <person name="De Canck E."/>
        </authorList>
    </citation>
    <scope>NUCLEOTIDE SEQUENCE [LARGE SCALE GENOMIC DNA]</scope>
    <source>
        <strain evidence="13 14">LMG 28138</strain>
    </source>
</reference>
<evidence type="ECO:0000256" key="10">
    <source>
        <dbReference type="ARBA" id="ARBA00034078"/>
    </source>
</evidence>
<dbReference type="InterPro" id="IPR016208">
    <property type="entry name" value="Ald_Oxase/xanthine_DH-like"/>
</dbReference>
<keyword evidence="9" id="KW-0411">Iron-sulfur</keyword>
<evidence type="ECO:0000256" key="11">
    <source>
        <dbReference type="ARBA" id="ARBA00053029"/>
    </source>
</evidence>
<keyword evidence="5" id="KW-0001">2Fe-2S</keyword>
<gene>
    <name evidence="13" type="primary">pucD</name>
    <name evidence="13" type="ORF">LMG28138_01245</name>
</gene>
<dbReference type="NCBIfam" id="TIGR02965">
    <property type="entry name" value="xanthine_xdhB"/>
    <property type="match status" value="1"/>
</dbReference>
<name>A0A6S7C5B7_9BURK</name>
<comment type="cofactor">
    <cofactor evidence="10">
        <name>[2Fe-2S] cluster</name>
        <dbReference type="ChEBI" id="CHEBI:190135"/>
    </cofactor>
</comment>
<dbReference type="InterPro" id="IPR014309">
    <property type="entry name" value="Xanthine_DH_Mopterin-bd_su"/>
</dbReference>
<dbReference type="Pfam" id="PF02738">
    <property type="entry name" value="MoCoBD_1"/>
    <property type="match status" value="1"/>
</dbReference>
<comment type="cofactor">
    <cofactor evidence="2">
        <name>FAD</name>
        <dbReference type="ChEBI" id="CHEBI:57692"/>
    </cofactor>
</comment>
<dbReference type="GO" id="GO:0030151">
    <property type="term" value="F:molybdenum ion binding"/>
    <property type="evidence" value="ECO:0007669"/>
    <property type="project" value="InterPro"/>
</dbReference>
<dbReference type="Gene3D" id="3.30.365.10">
    <property type="entry name" value="Aldehyde oxidase/xanthine dehydrogenase, molybdopterin binding domain"/>
    <property type="match status" value="4"/>
</dbReference>
<dbReference type="Gene3D" id="3.90.1170.50">
    <property type="entry name" value="Aldehyde oxidase/xanthine dehydrogenase, a/b hammerhead"/>
    <property type="match status" value="1"/>
</dbReference>
<dbReference type="FunFam" id="3.30.365.10:FF:000001">
    <property type="entry name" value="Xanthine dehydrogenase oxidase"/>
    <property type="match status" value="1"/>
</dbReference>
<keyword evidence="6" id="KW-0479">Metal-binding</keyword>
<dbReference type="InterPro" id="IPR036856">
    <property type="entry name" value="Ald_Oxase/Xan_DH_a/b_sf"/>
</dbReference>
<comment type="cofactor">
    <cofactor evidence="1">
        <name>Mo-molybdopterin</name>
        <dbReference type="ChEBI" id="CHEBI:71302"/>
    </cofactor>
</comment>
<dbReference type="SUPFAM" id="SSF54665">
    <property type="entry name" value="CO dehydrogenase molybdoprotein N-domain-like"/>
    <property type="match status" value="1"/>
</dbReference>
<dbReference type="GO" id="GO:0051537">
    <property type="term" value="F:2 iron, 2 sulfur cluster binding"/>
    <property type="evidence" value="ECO:0007669"/>
    <property type="project" value="UniProtKB-KW"/>
</dbReference>
<dbReference type="InterPro" id="IPR000674">
    <property type="entry name" value="Ald_Oxase/Xan_DH_a/b"/>
</dbReference>
<evidence type="ECO:0000256" key="6">
    <source>
        <dbReference type="ARBA" id="ARBA00022723"/>
    </source>
</evidence>
<keyword evidence="7 13" id="KW-0560">Oxidoreductase</keyword>
<evidence type="ECO:0000256" key="2">
    <source>
        <dbReference type="ARBA" id="ARBA00001974"/>
    </source>
</evidence>
<evidence type="ECO:0000313" key="13">
    <source>
        <dbReference type="EMBL" id="CAB3781560.1"/>
    </source>
</evidence>
<dbReference type="SUPFAM" id="SSF56003">
    <property type="entry name" value="Molybdenum cofactor-binding domain"/>
    <property type="match status" value="1"/>
</dbReference>
<dbReference type="InterPro" id="IPR008274">
    <property type="entry name" value="AldOxase/xan_DH_MoCoBD1"/>
</dbReference>
<comment type="similarity">
    <text evidence="3">Belongs to the xanthine dehydrogenase family.</text>
</comment>
<dbReference type="EMBL" id="CADIKM010000004">
    <property type="protein sequence ID" value="CAB3781560.1"/>
    <property type="molecule type" value="Genomic_DNA"/>
</dbReference>
<dbReference type="PANTHER" id="PTHR11908:SF132">
    <property type="entry name" value="ALDEHYDE OXIDASE 1-RELATED"/>
    <property type="match status" value="1"/>
</dbReference>
<keyword evidence="8" id="KW-0408">Iron</keyword>
<evidence type="ECO:0000313" key="14">
    <source>
        <dbReference type="Proteomes" id="UP000494115"/>
    </source>
</evidence>
<dbReference type="Pfam" id="PF20256">
    <property type="entry name" value="MoCoBD_2"/>
    <property type="match status" value="1"/>
</dbReference>
<protein>
    <submittedName>
        <fullName evidence="13">Putative xanthine dehydrogenase subunit D</fullName>
        <ecNumber evidence="13">1.17.1.4</ecNumber>
    </submittedName>
</protein>
<evidence type="ECO:0000256" key="1">
    <source>
        <dbReference type="ARBA" id="ARBA00001924"/>
    </source>
</evidence>
<comment type="cofactor">
    <cofactor evidence="11">
        <name>Mo-molybdopterin cytosine dinucleotide</name>
        <dbReference type="ChEBI" id="CHEBI:71308"/>
    </cofactor>
</comment>
<evidence type="ECO:0000256" key="5">
    <source>
        <dbReference type="ARBA" id="ARBA00022714"/>
    </source>
</evidence>
<dbReference type="EC" id="1.17.1.4" evidence="13"/>
<keyword evidence="4" id="KW-0500">Molybdenum</keyword>
<dbReference type="GO" id="GO:0004854">
    <property type="term" value="F:xanthine dehydrogenase activity"/>
    <property type="evidence" value="ECO:0007669"/>
    <property type="project" value="UniProtKB-EC"/>
</dbReference>
<dbReference type="Pfam" id="PF01315">
    <property type="entry name" value="Ald_Xan_dh_C"/>
    <property type="match status" value="1"/>
</dbReference>
<evidence type="ECO:0000259" key="12">
    <source>
        <dbReference type="SMART" id="SM01008"/>
    </source>
</evidence>
<feature type="domain" description="Aldehyde oxidase/xanthine dehydrogenase a/b hammerhead" evidence="12">
    <location>
        <begin position="37"/>
        <end position="148"/>
    </location>
</feature>
<evidence type="ECO:0000256" key="8">
    <source>
        <dbReference type="ARBA" id="ARBA00023004"/>
    </source>
</evidence>
<dbReference type="FunFam" id="3.30.365.10:FF:000002">
    <property type="entry name" value="Xanthine dehydrogenase oxidase"/>
    <property type="match status" value="1"/>
</dbReference>
<dbReference type="RefSeq" id="WP_175103795.1">
    <property type="nucleotide sequence ID" value="NZ_CADIKM010000004.1"/>
</dbReference>
<proteinExistence type="inferred from homology"/>
<dbReference type="Proteomes" id="UP000494115">
    <property type="component" value="Unassembled WGS sequence"/>
</dbReference>